<feature type="region of interest" description="Disordered" evidence="1">
    <location>
        <begin position="1"/>
        <end position="43"/>
    </location>
</feature>
<evidence type="ECO:0000256" key="1">
    <source>
        <dbReference type="SAM" id="MobiDB-lite"/>
    </source>
</evidence>
<dbReference type="AlphaFoldDB" id="A0AB33KN61"/>
<name>A0AB33KN61_9ACTN</name>
<sequence>MGVAPSRRGGEAPENGPVQSPGRGQRLHGTADGPFPVAGDEESQAAAAGELVARAVAVVRGPVTFMSPTITRSRPMGHTNLPDLGRAGRRACPAQGSGPSVSP</sequence>
<reference evidence="2" key="1">
    <citation type="submission" date="2024-07" db="EMBL/GenBank/DDBJ databases">
        <title>Complete genome sequences of cellulolytic bacteria, Kitasatospora sp. CMC57 and Streptomyces sp. CMC78, isolated from Japanese agricultural soil.</title>
        <authorList>
            <person name="Hashimoto T."/>
            <person name="Ito M."/>
            <person name="Iwamoto M."/>
            <person name="Fukahori D."/>
            <person name="Shoda T."/>
            <person name="Sakoda M."/>
            <person name="Morohoshi T."/>
            <person name="Mitsuboshi M."/>
            <person name="Nishizawa T."/>
        </authorList>
    </citation>
    <scope>NUCLEOTIDE SEQUENCE</scope>
    <source>
        <strain evidence="2">CMC78</strain>
    </source>
</reference>
<feature type="region of interest" description="Disordered" evidence="1">
    <location>
        <begin position="67"/>
        <end position="103"/>
    </location>
</feature>
<proteinExistence type="predicted"/>
<gene>
    <name evidence="2" type="ORF">SCMC78_28870</name>
</gene>
<organism evidence="2">
    <name type="scientific">Streptomyces sp. CMC78</name>
    <dbReference type="NCBI Taxonomy" id="3231512"/>
    <lineage>
        <taxon>Bacteria</taxon>
        <taxon>Bacillati</taxon>
        <taxon>Actinomycetota</taxon>
        <taxon>Actinomycetes</taxon>
        <taxon>Kitasatosporales</taxon>
        <taxon>Streptomycetaceae</taxon>
        <taxon>Streptomyces</taxon>
    </lineage>
</organism>
<protein>
    <submittedName>
        <fullName evidence="2">Uncharacterized protein</fullName>
    </submittedName>
</protein>
<evidence type="ECO:0000313" key="2">
    <source>
        <dbReference type="EMBL" id="BFP53080.1"/>
    </source>
</evidence>
<dbReference type="EMBL" id="AP035884">
    <property type="protein sequence ID" value="BFP53080.1"/>
    <property type="molecule type" value="Genomic_DNA"/>
</dbReference>
<accession>A0AB33KN61</accession>
<dbReference type="KEGG" id="stcm:SCMC78_28870"/>